<dbReference type="PROSITE" id="PS51257">
    <property type="entry name" value="PROKAR_LIPOPROTEIN"/>
    <property type="match status" value="1"/>
</dbReference>
<evidence type="ECO:0000313" key="2">
    <source>
        <dbReference type="Proteomes" id="UP000607559"/>
    </source>
</evidence>
<dbReference type="AlphaFoldDB" id="A0A8J2UDZ5"/>
<gene>
    <name evidence="1" type="ORF">GCM10011511_27920</name>
</gene>
<dbReference type="Proteomes" id="UP000607559">
    <property type="component" value="Unassembled WGS sequence"/>
</dbReference>
<keyword evidence="2" id="KW-1185">Reference proteome</keyword>
<reference evidence="1" key="2">
    <citation type="submission" date="2020-09" db="EMBL/GenBank/DDBJ databases">
        <authorList>
            <person name="Sun Q."/>
            <person name="Zhou Y."/>
        </authorList>
    </citation>
    <scope>NUCLEOTIDE SEQUENCE</scope>
    <source>
        <strain evidence="1">CGMCC 1.15448</strain>
    </source>
</reference>
<name>A0A8J2UDZ5_9BACT</name>
<accession>A0A8J2UDZ5</accession>
<sequence length="112" mass="12812">MKKPQHISLVLITAALASCHRPGPTDWVDANDRHHQVYIRSDSTAPYTYMHHPIGSPLWYYAFRPYGRYYSGHYRRVGYYSDALSERSNVGFDFEKTSVVRGGFGGEYSVSS</sequence>
<evidence type="ECO:0008006" key="3">
    <source>
        <dbReference type="Google" id="ProtNLM"/>
    </source>
</evidence>
<protein>
    <recommendedName>
        <fullName evidence="3">Lipoprotein</fullName>
    </recommendedName>
</protein>
<dbReference type="RefSeq" id="WP_188932645.1">
    <property type="nucleotide sequence ID" value="NZ_BMJC01000003.1"/>
</dbReference>
<proteinExistence type="predicted"/>
<evidence type="ECO:0000313" key="1">
    <source>
        <dbReference type="EMBL" id="GGB03040.1"/>
    </source>
</evidence>
<comment type="caution">
    <text evidence="1">The sequence shown here is derived from an EMBL/GenBank/DDBJ whole genome shotgun (WGS) entry which is preliminary data.</text>
</comment>
<reference evidence="1" key="1">
    <citation type="journal article" date="2014" name="Int. J. Syst. Evol. Microbiol.">
        <title>Complete genome sequence of Corynebacterium casei LMG S-19264T (=DSM 44701T), isolated from a smear-ripened cheese.</title>
        <authorList>
            <consortium name="US DOE Joint Genome Institute (JGI-PGF)"/>
            <person name="Walter F."/>
            <person name="Albersmeier A."/>
            <person name="Kalinowski J."/>
            <person name="Ruckert C."/>
        </authorList>
    </citation>
    <scope>NUCLEOTIDE SEQUENCE</scope>
    <source>
        <strain evidence="1">CGMCC 1.15448</strain>
    </source>
</reference>
<dbReference type="EMBL" id="BMJC01000003">
    <property type="protein sequence ID" value="GGB03040.1"/>
    <property type="molecule type" value="Genomic_DNA"/>
</dbReference>
<organism evidence="1 2">
    <name type="scientific">Puia dinghuensis</name>
    <dbReference type="NCBI Taxonomy" id="1792502"/>
    <lineage>
        <taxon>Bacteria</taxon>
        <taxon>Pseudomonadati</taxon>
        <taxon>Bacteroidota</taxon>
        <taxon>Chitinophagia</taxon>
        <taxon>Chitinophagales</taxon>
        <taxon>Chitinophagaceae</taxon>
        <taxon>Puia</taxon>
    </lineage>
</organism>